<dbReference type="Gene3D" id="3.10.10.10">
    <property type="entry name" value="HIV Type 1 Reverse Transcriptase, subunit A, domain 1"/>
    <property type="match status" value="1"/>
</dbReference>
<organism evidence="4 5">
    <name type="scientific">Daphnia magna</name>
    <dbReference type="NCBI Taxonomy" id="35525"/>
    <lineage>
        <taxon>Eukaryota</taxon>
        <taxon>Metazoa</taxon>
        <taxon>Ecdysozoa</taxon>
        <taxon>Arthropoda</taxon>
        <taxon>Crustacea</taxon>
        <taxon>Branchiopoda</taxon>
        <taxon>Diplostraca</taxon>
        <taxon>Cladocera</taxon>
        <taxon>Anomopoda</taxon>
        <taxon>Daphniidae</taxon>
        <taxon>Daphnia</taxon>
    </lineage>
</organism>
<dbReference type="Gene3D" id="1.10.443.10">
    <property type="entry name" value="Intergrase catalytic core"/>
    <property type="match status" value="1"/>
</dbReference>
<feature type="region of interest" description="Disordered" evidence="2">
    <location>
        <begin position="289"/>
        <end position="330"/>
    </location>
</feature>
<feature type="region of interest" description="Disordered" evidence="2">
    <location>
        <begin position="25"/>
        <end position="93"/>
    </location>
</feature>
<gene>
    <name evidence="4" type="ORF">APZ42_014014</name>
</gene>
<reference evidence="4 5" key="1">
    <citation type="submission" date="2016-03" db="EMBL/GenBank/DDBJ databases">
        <title>EvidentialGene: Evidence-directed Construction of Genes on Genomes.</title>
        <authorList>
            <person name="Gilbert D.G."/>
            <person name="Choi J.-H."/>
            <person name="Mockaitis K."/>
            <person name="Colbourne J."/>
            <person name="Pfrender M."/>
        </authorList>
    </citation>
    <scope>NUCLEOTIDE SEQUENCE [LARGE SCALE GENOMIC DNA]</scope>
    <source>
        <strain evidence="4 5">Xinb3</strain>
        <tissue evidence="4">Complete organism</tissue>
    </source>
</reference>
<dbReference type="PANTHER" id="PTHR33050">
    <property type="entry name" value="REVERSE TRANSCRIPTASE DOMAIN-CONTAINING PROTEIN"/>
    <property type="match status" value="1"/>
</dbReference>
<dbReference type="Proteomes" id="UP000076858">
    <property type="component" value="Unassembled WGS sequence"/>
</dbReference>
<dbReference type="InterPro" id="IPR052055">
    <property type="entry name" value="Hepadnavirus_pol/RT"/>
</dbReference>
<dbReference type="CDD" id="cd09275">
    <property type="entry name" value="RNase_HI_RT_DIRS1"/>
    <property type="match status" value="1"/>
</dbReference>
<sequence length="1290" mass="143726">MEDLVTEEYHPNEWEDEDEDLVVVRRSWRPRGRDPHTDSGTKAAETNGVGASGASTSGADTSGAGVNGTRPSGSSLTEAEPELVPDHRVPNQQPDVEMSCVPLSIVPKQICQEIASLLVSGVTTVQSKEVSKEFPLKFEEEGFSLMPPKLDSWMSRRAKEKGVFKLVNAREEALVKTQLKIMDIGPPLIDAYAKLTAVADESAVTLRIRRSIQAALQQWGRAFAHISKKRRDAVVNVTDPRVEYLLKDENVFATGKEARELLFTGNFLDLMLKEASQDETLARRDKAIAVATRGRRNPVRSTRRDQPRDPPSRQVHFGDYQQSDRGRGRGRRVFMDLRGGRGRGNISRRYELSHILPSSPRSCNYSPERAKVGARLLGFAHYWTTVTDDQWVLNTVTNGLVIHFLSPPVQHSLPHEVVMSDEMQSICNSELSSLLKKRAVTEVTERSDGFVCSFFCVPKKGGGFRPIVNLKPLNQFIAYEHFKMENLETVRYLVRKGDWFLKLDLKDAYLTVPVNRSQQKYLRFAWRGRVYQFGCMAFGLSPAPRIFTKILKVVVSFLRRRGIRIVVYLDDFLLMNESEEGARADLETALHLLQSLGFLINWEKSVTTPTRVIEYLGMVIDSTRLSFALPTVKVQEVKKMCKKALDTGQVPLRDVASILGNFTWAIPTIPFAQSHYRSMQRFYITESQKALGDLNVKCVLSVGSRSDLQWWVANLEEANGKEFFPKIADMEIYSDASRSGWGAICDGVTTRGPWTTDQSAMHINCLELLGALYALQSFAKEAHGLSIRMHLDNSTAVCYINKGGGTKSAELTKIAKEIASFCERQQLSIVANHLAGVLNVEADRESRAISDASDWMLDRAIFRELQNIWPTEIDLFSSFWNAQLPAYVSWRPQPESTAVNAFSINWSGLVGYAFPPFALLSKCLEKIRKEAANIIMVCPVWPAQPWFPVLLELACDVPLLLRSSPNLLMSAKGEPHPLLETGALQLAVWKLSGKSSAGRGFRSHWSTYSWPVTELQPIRHTSRHGGVGMIGLHNSGKSYSTININRSMLSKTLPTVDGHPVGIHPLVKNLLNGCYNLNPPKPRYNCVWDPGVVVKYVSTLGDNHYLPLPVLARKTAVLLALASLLRVSELTAINLQTIVFSSNGVNFTLLKPRKAQHSGSLQSITISSIPDTTCCPVEAIRAYIDRTATLRKNTNINSLFISLIAPYRGITSNTMSVWIRSCLKAAGVDTAMFKAHSTRGAAASKALATGLSLDSILKAGQWSRESTFNRFYQRDILPSITSAILESAPQ</sequence>
<dbReference type="GO" id="GO:0006310">
    <property type="term" value="P:DNA recombination"/>
    <property type="evidence" value="ECO:0007669"/>
    <property type="project" value="UniProtKB-KW"/>
</dbReference>
<evidence type="ECO:0000256" key="1">
    <source>
        <dbReference type="ARBA" id="ARBA00023172"/>
    </source>
</evidence>
<evidence type="ECO:0000259" key="3">
    <source>
        <dbReference type="PROSITE" id="PS50878"/>
    </source>
</evidence>
<feature type="compositionally biased region" description="Low complexity" evidence="2">
    <location>
        <begin position="48"/>
        <end position="64"/>
    </location>
</feature>
<dbReference type="PANTHER" id="PTHR33050:SF7">
    <property type="entry name" value="RIBONUCLEASE H"/>
    <property type="match status" value="1"/>
</dbReference>
<dbReference type="SUPFAM" id="SSF56349">
    <property type="entry name" value="DNA breaking-rejoining enzymes"/>
    <property type="match status" value="1"/>
</dbReference>
<dbReference type="Gene3D" id="3.30.70.270">
    <property type="match status" value="1"/>
</dbReference>
<dbReference type="InterPro" id="IPR000477">
    <property type="entry name" value="RT_dom"/>
</dbReference>
<feature type="domain" description="Reverse transcriptase" evidence="3">
    <location>
        <begin position="438"/>
        <end position="620"/>
    </location>
</feature>
<feature type="compositionally biased region" description="Basic and acidic residues" evidence="2">
    <location>
        <begin position="302"/>
        <end position="311"/>
    </location>
</feature>
<dbReference type="InterPro" id="IPR043128">
    <property type="entry name" value="Rev_trsase/Diguanyl_cyclase"/>
</dbReference>
<dbReference type="EMBL" id="LRGB01000365">
    <property type="protein sequence ID" value="KZS19522.1"/>
    <property type="molecule type" value="Genomic_DNA"/>
</dbReference>
<dbReference type="STRING" id="35525.A0A162QAT1"/>
<accession>A0A162QAT1</accession>
<evidence type="ECO:0000313" key="4">
    <source>
        <dbReference type="EMBL" id="KZS19522.1"/>
    </source>
</evidence>
<evidence type="ECO:0000313" key="5">
    <source>
        <dbReference type="Proteomes" id="UP000076858"/>
    </source>
</evidence>
<dbReference type="SUPFAM" id="SSF56672">
    <property type="entry name" value="DNA/RNA polymerases"/>
    <property type="match status" value="1"/>
</dbReference>
<dbReference type="InterPro" id="IPR013762">
    <property type="entry name" value="Integrase-like_cat_sf"/>
</dbReference>
<name>A0A162QAT1_9CRUS</name>
<dbReference type="GO" id="GO:0071897">
    <property type="term" value="P:DNA biosynthetic process"/>
    <property type="evidence" value="ECO:0007669"/>
    <property type="project" value="UniProtKB-ARBA"/>
</dbReference>
<protein>
    <recommendedName>
        <fullName evidence="3">Reverse transcriptase domain-containing protein</fullName>
    </recommendedName>
</protein>
<dbReference type="PROSITE" id="PS50878">
    <property type="entry name" value="RT_POL"/>
    <property type="match status" value="1"/>
</dbReference>
<dbReference type="Pfam" id="PF00589">
    <property type="entry name" value="Phage_integrase"/>
    <property type="match status" value="1"/>
</dbReference>
<dbReference type="GO" id="GO:0003677">
    <property type="term" value="F:DNA binding"/>
    <property type="evidence" value="ECO:0007669"/>
    <property type="project" value="InterPro"/>
</dbReference>
<dbReference type="InterPro" id="IPR002104">
    <property type="entry name" value="Integrase_catalytic"/>
</dbReference>
<keyword evidence="1" id="KW-0233">DNA recombination</keyword>
<keyword evidence="5" id="KW-1185">Reference proteome</keyword>
<evidence type="ECO:0000256" key="2">
    <source>
        <dbReference type="SAM" id="MobiDB-lite"/>
    </source>
</evidence>
<feature type="region of interest" description="Disordered" evidence="2">
    <location>
        <begin position="1"/>
        <end position="20"/>
    </location>
</feature>
<comment type="caution">
    <text evidence="4">The sequence shown here is derived from an EMBL/GenBank/DDBJ whole genome shotgun (WGS) entry which is preliminary data.</text>
</comment>
<dbReference type="InterPro" id="IPR043502">
    <property type="entry name" value="DNA/RNA_pol_sf"/>
</dbReference>
<dbReference type="Pfam" id="PF00078">
    <property type="entry name" value="RVT_1"/>
    <property type="match status" value="1"/>
</dbReference>
<dbReference type="GO" id="GO:0015074">
    <property type="term" value="P:DNA integration"/>
    <property type="evidence" value="ECO:0007669"/>
    <property type="project" value="InterPro"/>
</dbReference>
<proteinExistence type="predicted"/>
<dbReference type="InterPro" id="IPR011010">
    <property type="entry name" value="DNA_brk_join_enz"/>
</dbReference>
<dbReference type="CDD" id="cd03714">
    <property type="entry name" value="RT_DIRS1"/>
    <property type="match status" value="1"/>
</dbReference>
<dbReference type="OrthoDB" id="6381216at2759"/>